<evidence type="ECO:0000313" key="2">
    <source>
        <dbReference type="Proteomes" id="UP000323819"/>
    </source>
</evidence>
<dbReference type="EMBL" id="VSIJ01000002">
    <property type="protein sequence ID" value="TXX67479.1"/>
    <property type="molecule type" value="Genomic_DNA"/>
</dbReference>
<comment type="caution">
    <text evidence="1">The sequence shown here is derived from an EMBL/GenBank/DDBJ whole genome shotgun (WGS) entry which is preliminary data.</text>
</comment>
<protein>
    <recommendedName>
        <fullName evidence="3">Lipoprotein</fullName>
    </recommendedName>
</protein>
<evidence type="ECO:0000313" key="1">
    <source>
        <dbReference type="EMBL" id="TXX67479.1"/>
    </source>
</evidence>
<organism evidence="1 2">
    <name type="scientific">Vibrio cholerae</name>
    <dbReference type="NCBI Taxonomy" id="666"/>
    <lineage>
        <taxon>Bacteria</taxon>
        <taxon>Pseudomonadati</taxon>
        <taxon>Pseudomonadota</taxon>
        <taxon>Gammaproteobacteria</taxon>
        <taxon>Vibrionales</taxon>
        <taxon>Vibrionaceae</taxon>
        <taxon>Vibrio</taxon>
    </lineage>
</organism>
<proteinExistence type="predicted"/>
<reference evidence="1 2" key="1">
    <citation type="submission" date="2019-06" db="EMBL/GenBank/DDBJ databases">
        <title>Vibrio cholerae phylogeny based on whole-genome sequencing reveals genetic diversity and population strucutre.</title>
        <authorList>
            <person name="Zhiqiu Y."/>
            <person name="Bin L."/>
            <person name="Lingyan J."/>
        </authorList>
    </citation>
    <scope>NUCLEOTIDE SEQUENCE [LARGE SCALE GENOMIC DNA]</scope>
    <source>
        <strain evidence="1 2">N2814</strain>
    </source>
</reference>
<gene>
    <name evidence="1" type="ORF">FXF03_00480</name>
</gene>
<dbReference type="RefSeq" id="WP_148521218.1">
    <property type="nucleotide sequence ID" value="NZ_VSIJ01000002.1"/>
</dbReference>
<evidence type="ECO:0008006" key="3">
    <source>
        <dbReference type="Google" id="ProtNLM"/>
    </source>
</evidence>
<accession>A0ABD7SRT2</accession>
<dbReference type="Proteomes" id="UP000323819">
    <property type="component" value="Unassembled WGS sequence"/>
</dbReference>
<dbReference type="PROSITE" id="PS51257">
    <property type="entry name" value="PROKAR_LIPOPROTEIN"/>
    <property type="match status" value="1"/>
</dbReference>
<dbReference type="AlphaFoldDB" id="A0ABD7SRT2"/>
<name>A0ABD7SRT2_VIBCL</name>
<sequence length="168" mass="18476">MKKTLSIIALSVLSGCSTMSFNENQEPVNVYEIGSKANAKFAIDFIKIDESAYAGYRKNKLTVYVSSLPSQAEFSLCSKDEEPTGCASGISVWQNQIHFDPETLWISYDIHFYTGAREAKGEALKSNNVLQGEVALKLGESKVLASYTSYSGDDKNVENQLVVVARNL</sequence>